<dbReference type="Proteomes" id="UP000009044">
    <property type="component" value="Chromosome"/>
</dbReference>
<reference evidence="3" key="1">
    <citation type="journal article" date="2011" name="J. Bacteriol.">
        <title>Complete genome sequence of NBRC 3288, a unique cellulose-nonproducing strain of Gluconacetobacter xylinus isolated from vinegar.</title>
        <authorList>
            <person name="Ogino H."/>
            <person name="Azuma Y."/>
            <person name="Hosoyama A."/>
            <person name="Nakazawa H."/>
            <person name="Matsutani M."/>
            <person name="Hasegawa A."/>
            <person name="Otsuyama K."/>
            <person name="Matsushita K."/>
            <person name="Fujita N."/>
            <person name="Shirai M."/>
        </authorList>
    </citation>
    <scope>NUCLEOTIDE SEQUENCE [LARGE SCALE GENOMIC DNA]</scope>
    <source>
        <strain evidence="3">NBRC 3288 / BCRC 11682 / LMG 1693</strain>
    </source>
</reference>
<accession>G2I7B1</accession>
<dbReference type="PATRIC" id="fig|634177.7.peg.1821"/>
<feature type="region of interest" description="Disordered" evidence="1">
    <location>
        <begin position="1"/>
        <end position="30"/>
    </location>
</feature>
<dbReference type="EMBL" id="AP012159">
    <property type="protein sequence ID" value="BAK84008.1"/>
    <property type="molecule type" value="Genomic_DNA"/>
</dbReference>
<name>G2I7B1_KOMMN</name>
<evidence type="ECO:0000313" key="3">
    <source>
        <dbReference type="Proteomes" id="UP000009044"/>
    </source>
</evidence>
<protein>
    <submittedName>
        <fullName evidence="2">Transposase</fullName>
    </submittedName>
</protein>
<sequence>MHPFSEANEPDGFGERDEIVPRVTGGSDDMIEDGVGQPVGAEELPDVFDRVQFGSTRWQEDQADIARQSEFGGRMPWRAIRQNDGMGFPGYTARNPVEMQVHTVRSEVCGLVAPCGTDYPEKPGVGMALVSGLAWPGSPSGSLPDDTVLLPDPRFVLESDFNLFAARQMAGVELQDCREVFLKASMTDRSCPGWQGRALT</sequence>
<organism evidence="2 3">
    <name type="scientific">Komagataeibacter medellinensis (strain NBRC 3288 / BCRC 11682 / LMG 1693 / Kondo 51)</name>
    <name type="common">Gluconacetobacter medellinensis</name>
    <dbReference type="NCBI Taxonomy" id="634177"/>
    <lineage>
        <taxon>Bacteria</taxon>
        <taxon>Pseudomonadati</taxon>
        <taxon>Pseudomonadota</taxon>
        <taxon>Alphaproteobacteria</taxon>
        <taxon>Acetobacterales</taxon>
        <taxon>Acetobacteraceae</taxon>
        <taxon>Komagataeibacter</taxon>
    </lineage>
</organism>
<dbReference type="HOGENOM" id="CLU_1371418_0_0_5"/>
<dbReference type="AlphaFoldDB" id="G2I7B1"/>
<gene>
    <name evidence="2" type="ordered locus">GLX_15960</name>
</gene>
<evidence type="ECO:0000256" key="1">
    <source>
        <dbReference type="SAM" id="MobiDB-lite"/>
    </source>
</evidence>
<dbReference type="KEGG" id="gxy:GLX_15960"/>
<dbReference type="STRING" id="634177.GLX_15960"/>
<evidence type="ECO:0000313" key="2">
    <source>
        <dbReference type="EMBL" id="BAK84008.1"/>
    </source>
</evidence>
<proteinExistence type="predicted"/>